<reference evidence="7 8" key="1">
    <citation type="submission" date="2019-03" db="EMBL/GenBank/DDBJ databases">
        <title>Genomic Encyclopedia of Type Strains, Phase IV (KMG-IV): sequencing the most valuable type-strain genomes for metagenomic binning, comparative biology and taxonomic classification.</title>
        <authorList>
            <person name="Goeker M."/>
        </authorList>
    </citation>
    <scope>NUCLEOTIDE SEQUENCE [LARGE SCALE GENOMIC DNA]</scope>
    <source>
        <strain evidence="7 8">DSM 100059</strain>
    </source>
</reference>
<dbReference type="EMBL" id="SODV01000002">
    <property type="protein sequence ID" value="TDW96987.1"/>
    <property type="molecule type" value="Genomic_DNA"/>
</dbReference>
<comment type="caution">
    <text evidence="7">The sequence shown here is derived from an EMBL/GenBank/DDBJ whole genome shotgun (WGS) entry which is preliminary data.</text>
</comment>
<comment type="subcellular location">
    <subcellularLocation>
        <location evidence="1">Secreted</location>
    </subcellularLocation>
</comment>
<feature type="region of interest" description="Disordered" evidence="4">
    <location>
        <begin position="2399"/>
        <end position="2537"/>
    </location>
</feature>
<dbReference type="SUPFAM" id="SSF69318">
    <property type="entry name" value="Integrin alpha N-terminal domain"/>
    <property type="match status" value="1"/>
</dbReference>
<dbReference type="Pfam" id="PF12255">
    <property type="entry name" value="TcdB_toxin_midC"/>
    <property type="match status" value="1"/>
</dbReference>
<evidence type="ECO:0000256" key="4">
    <source>
        <dbReference type="SAM" id="MobiDB-lite"/>
    </source>
</evidence>
<dbReference type="PANTHER" id="PTHR32305">
    <property type="match status" value="1"/>
</dbReference>
<proteinExistence type="predicted"/>
<evidence type="ECO:0000256" key="3">
    <source>
        <dbReference type="ARBA" id="ARBA00023026"/>
    </source>
</evidence>
<keyword evidence="8" id="KW-1185">Reference proteome</keyword>
<dbReference type="InterPro" id="IPR003284">
    <property type="entry name" value="Sal_SpvB"/>
</dbReference>
<protein>
    <submittedName>
        <fullName evidence="7">RHS repeat-associated protein</fullName>
    </submittedName>
</protein>
<dbReference type="RefSeq" id="WP_133998402.1">
    <property type="nucleotide sequence ID" value="NZ_SODV01000002.1"/>
</dbReference>
<dbReference type="PRINTS" id="PR01341">
    <property type="entry name" value="SALSPVBPROT"/>
</dbReference>
<feature type="region of interest" description="Disordered" evidence="4">
    <location>
        <begin position="1"/>
        <end position="29"/>
    </location>
</feature>
<dbReference type="Gene3D" id="2.180.10.10">
    <property type="entry name" value="RHS repeat-associated core"/>
    <property type="match status" value="1"/>
</dbReference>
<dbReference type="OrthoDB" id="9765204at2"/>
<dbReference type="InterPro" id="IPR022044">
    <property type="entry name" value="TcdB_toxin_mid/C"/>
</dbReference>
<dbReference type="Pfam" id="PF12256">
    <property type="entry name" value="TcdB_toxin_midN"/>
    <property type="match status" value="1"/>
</dbReference>
<evidence type="ECO:0000256" key="1">
    <source>
        <dbReference type="ARBA" id="ARBA00004613"/>
    </source>
</evidence>
<organism evidence="7 8">
    <name type="scientific">Dinghuibacter silviterrae</name>
    <dbReference type="NCBI Taxonomy" id="1539049"/>
    <lineage>
        <taxon>Bacteria</taxon>
        <taxon>Pseudomonadati</taxon>
        <taxon>Bacteroidota</taxon>
        <taxon>Chitinophagia</taxon>
        <taxon>Chitinophagales</taxon>
        <taxon>Chitinophagaceae</taxon>
        <taxon>Dinghuibacter</taxon>
    </lineage>
</organism>
<name>A0A4R8DHI8_9BACT</name>
<dbReference type="PANTHER" id="PTHR32305:SF15">
    <property type="entry name" value="PROTEIN RHSA-RELATED"/>
    <property type="match status" value="1"/>
</dbReference>
<dbReference type="NCBIfam" id="TIGR03696">
    <property type="entry name" value="Rhs_assc_core"/>
    <property type="match status" value="1"/>
</dbReference>
<feature type="domain" description="Insecticide toxin TcdB middle/N-terminal" evidence="6">
    <location>
        <begin position="704"/>
        <end position="862"/>
    </location>
</feature>
<dbReference type="InterPro" id="IPR050708">
    <property type="entry name" value="T6SS_VgrG/RHS"/>
</dbReference>
<dbReference type="Pfam" id="PF03534">
    <property type="entry name" value="SpvB"/>
    <property type="match status" value="1"/>
</dbReference>
<dbReference type="Proteomes" id="UP000294498">
    <property type="component" value="Unassembled WGS sequence"/>
</dbReference>
<gene>
    <name evidence="7" type="ORF">EDB95_4823</name>
</gene>
<dbReference type="InterPro" id="IPR022385">
    <property type="entry name" value="Rhs_assc_core"/>
</dbReference>
<dbReference type="GO" id="GO:0005737">
    <property type="term" value="C:cytoplasm"/>
    <property type="evidence" value="ECO:0007669"/>
    <property type="project" value="InterPro"/>
</dbReference>
<evidence type="ECO:0000259" key="6">
    <source>
        <dbReference type="Pfam" id="PF12256"/>
    </source>
</evidence>
<evidence type="ECO:0000259" key="5">
    <source>
        <dbReference type="Pfam" id="PF12255"/>
    </source>
</evidence>
<evidence type="ECO:0000313" key="7">
    <source>
        <dbReference type="EMBL" id="TDW96987.1"/>
    </source>
</evidence>
<keyword evidence="2" id="KW-0964">Secreted</keyword>
<evidence type="ECO:0000256" key="2">
    <source>
        <dbReference type="ARBA" id="ARBA00022525"/>
    </source>
</evidence>
<feature type="compositionally biased region" description="Pro residues" evidence="4">
    <location>
        <begin position="2413"/>
        <end position="2482"/>
    </location>
</feature>
<dbReference type="InterPro" id="IPR028994">
    <property type="entry name" value="Integrin_alpha_N"/>
</dbReference>
<keyword evidence="3" id="KW-0843">Virulence</keyword>
<accession>A0A4R8DHI8</accession>
<dbReference type="InterPro" id="IPR022045">
    <property type="entry name" value="TcdB_toxin_mid/N"/>
</dbReference>
<feature type="domain" description="Insecticide toxin TcdB middle/C-terminal" evidence="5">
    <location>
        <begin position="906"/>
        <end position="1052"/>
    </location>
</feature>
<evidence type="ECO:0000313" key="8">
    <source>
        <dbReference type="Proteomes" id="UP000294498"/>
    </source>
</evidence>
<dbReference type="GO" id="GO:0005576">
    <property type="term" value="C:extracellular region"/>
    <property type="evidence" value="ECO:0007669"/>
    <property type="project" value="UniProtKB-SubCell"/>
</dbReference>
<sequence length="2592" mass="280244">MVTDEVANQGMPDKPLPSGVPEPVAKPVGDHSEYAKTNLIQIPSIPLPKGGGALKSIDEKFQVNSANGTTAFSVAVPLSKSRSEFMPSLSLRYNSGSGNSPFGLGWNISLPSIRRRTEKCLPRYEDESDVFQLSDAEDLVPLLTKNAQGDWVQEVRTPGVYRIRTFKPRIESGFVLIEQVAAPTGVFWKTTARDNTATFYGLTEQARVADPGDTTRVFEWLPELSFDDKGNCIQFVYTPENLVGVPDLLHEGNRLNGNQGISNTYLKTILYGNTVPYNPGSADPYGPVIPDGTGYLFALVLDYGDHDLGTPTFTPSGSWGSRLDPFSDGKPGFDMRTYRLCRRFLMFHNIPELDAEPVLVKSLDLAYQFYDFTTAPDPYTLSWVEVDFIVSVTETGWSGTAGKGYEQSSYPPASFSYQLPVWNTEVQTVDEENRINIPQGLIPPYQFTDLYNEGIAGVLSEQSEGWYYNHNLGGGVFTPASQVAPKPSFTGLNTGSLQLQSLTGDGRKFIVSTLPPHQGFFALTEEREWWPFKGFDRCPSIDTGDPNVKLIDLNGDGMPEIVLSEEQVFTWFPAAGVAGYDAPELAPKPFDEEKGPAVVFADPVQSIFLSDMTGDGLTDIVRIRNGEVSYWPNLGYGVFGAKVNMSNAPVFDTIDQFNPAYLHLADINGTGVSDILYLGQDKLRAWLNLSGNAWGDPFEAPAFPGTAAPNQLSVTDFLGNGTACIVWSSPLEANAPCPIQYIDLMGGQKPYLMSGFTNGMGKQVTLTYKSSTYYYLQDKLGGTPWVTQLCFPVQCVSGIQVSDAVTGTQYSSSYTYHHGYYDYPEKEFRGFGRVEQTDTDLFSTNSGADQVPMLTKTWYHTGAYFGLDDLIGKLALEYFQNPSLAEYHLPASIMPTGLTADEAREAARACKGMVLRQEVYALDAAVNPTLAPIPYSVAEHNNVVSLLQLQGPNPYAVFLSLESEVINYHYERNPADPRIAHTLNGAYTAYGDIVDTYAVVYPRQPVNPASPGGITLPGNQPLPAPVMAGQQNTYIIYTHYGYTTPIITAQTYRLPAGCETIAYEWTGGPPGSGTGYYLLSDFTSPSTTPVLTRLKHQRTLFLQDDLLTILPLYTMDTLGLVYQQYHLAFDAGVSALAGKATAALLQAGQYVESDAYIGAHYFPPTDPSGEWWVPSGRIDYLDGGAALPFLLPYRYIDAFGSPTTIGFDSHWLLLTSVTDPLDNTTAATALNYRVLSPGTITDPNGNQTDFAYDRLGLVVAIAMRGKGEGDTFDATLVSDLSAAQIDGFFADPFTNGPALLQGATTRYIYSYGIPFSAGSINRQLHAGQTPDPRVDTSVPFQYGFEYTDGLGRSAMKKVMADSGTTCDGTNPAQHRWLGKGKTVYNNKGNAVLEYEPYFSDSQAYEEAPASGVSAVLHYDPAGRLIRTDFPDGSFSQTQFDAWVEIDYDQNDTVKDSVWYQQHSTSTDPLQADAAAKAAAHYNTPTARHLDPLGRNFYTVEFNITGGVDAFYAVQVVFDLTGNPLQVIDPMGNTVMQYDYDLLQRLVHRVSMDAGERWTLHDCLDNPFYEWSVKGTDTFIYRYQYDGLHRALRSYVTINGSTYLYGYNIYGEGISINGSTDQACNLRGRLYRQFDDSGLVTHYLYDFKGNLLQSSRVFSRAYASPDPLLPVNQWSGSESTDMGALETDPSTQLPVEYTCLVQYDAQNRHILEVRPFIPAPSAIGTVIALPYTQAAVNNADVSLPGYGESGALNMVDVYYQGTATGPTAYVAQIRHNEKGQRACIRYGNNTVTQYFYDPDTLRLLRLLTTRNNGADILQDLNYYYDPMGNVTYLLDKAQPPVFYNNQKVLSDGNYTYDAVYRLISATGREQVAQNTVDESASNTDYRNYPFDAMNPLPAPTDSQAMRAYTEYYTYDATGNMKTLRHVAGTGSYTRSFAYNNNVPDRTSLGVSPGTPMNNQLLATTIGSGTPVRYAYDGHGNMLNLPELPAMQWNVKDQLAAVTQQVVSGPGPGLTTYYTYDATGGRTRKVTTGQGQTGKVSERIYLGSFEVYRSYDTTGNVTLERETFHVMENKNRVATIDRKTVDSGGTDPSTLGAYYPRFQYGNQLGSAQYELDMLANIVSYEEYHPFGTTSYQAADPSLDVPAKRYRYTGKERDEESGLYYHGARYYAPWLCRWTAADPIGIGDGVNDYCYLKNNPVNATDATGLWDSDDWKTLAVVAAVVVVGVGVTVLTAGAAGPAVGAVAVGILGEGAAATVATGVVVGAASGAAGGAAAEFTREVARDEKVDGDKILDSAVGGMVGGAVTGGLGSAATALRSANTATAAVKTATTAAKVVNATKKVVGGAALGATSSTASEATQEVMSGQGLNEKKLFNTAVSGAAVGAGVALAGYGIAALKGTPPPESNTGGTSNEAPPPPPPAPPPEPPAAPPTPEPAPAAGPSFPKPGFPAPSPPAAPTAAAPPPAAPPPAAAQATPPPAPAAPSGPQYRIGEGVRRSVATRELGGASANARVLGPSGTLGPPQQIPLSQLLSPKPSIPRDPRFTGLLQLIGRDMQNGTNTIDPIEVSPITPGSDTSQLTPVLSVRLLRWRGAP</sequence>